<feature type="region of interest" description="Disordered" evidence="1">
    <location>
        <begin position="59"/>
        <end position="78"/>
    </location>
</feature>
<protein>
    <submittedName>
        <fullName evidence="2">Uncharacterized protein</fullName>
    </submittedName>
</protein>
<proteinExistence type="predicted"/>
<evidence type="ECO:0000313" key="2">
    <source>
        <dbReference type="EMBL" id="KAF6268848.1"/>
    </source>
</evidence>
<gene>
    <name evidence="2" type="ORF">mRhiFer1_009716</name>
</gene>
<dbReference type="AlphaFoldDB" id="A0A7J7QY57"/>
<evidence type="ECO:0000256" key="1">
    <source>
        <dbReference type="SAM" id="MobiDB-lite"/>
    </source>
</evidence>
<sequence>MWLRGRTGRAQGADSGTSLLESTGVDSTGTHSRECKLPMWLGGNKPFLCRASTLASLPDQIPGEDGSPLQRPGAGCIAESSSRSPGYAVKVVLGQKGLSPRVGGRRPALAAAVASEEVEPQGGGMVLVRVGGSRKRGPGCYLDNPGLPRLLAAA</sequence>
<evidence type="ECO:0000313" key="3">
    <source>
        <dbReference type="Proteomes" id="UP000585614"/>
    </source>
</evidence>
<dbReference type="Proteomes" id="UP000585614">
    <property type="component" value="Unassembled WGS sequence"/>
</dbReference>
<comment type="caution">
    <text evidence="2">The sequence shown here is derived from an EMBL/GenBank/DDBJ whole genome shotgun (WGS) entry which is preliminary data.</text>
</comment>
<organism evidence="2 3">
    <name type="scientific">Rhinolophus ferrumequinum</name>
    <name type="common">Greater horseshoe bat</name>
    <dbReference type="NCBI Taxonomy" id="59479"/>
    <lineage>
        <taxon>Eukaryota</taxon>
        <taxon>Metazoa</taxon>
        <taxon>Chordata</taxon>
        <taxon>Craniata</taxon>
        <taxon>Vertebrata</taxon>
        <taxon>Euteleostomi</taxon>
        <taxon>Mammalia</taxon>
        <taxon>Eutheria</taxon>
        <taxon>Laurasiatheria</taxon>
        <taxon>Chiroptera</taxon>
        <taxon>Yinpterochiroptera</taxon>
        <taxon>Rhinolophoidea</taxon>
        <taxon>Rhinolophidae</taxon>
        <taxon>Rhinolophinae</taxon>
        <taxon>Rhinolophus</taxon>
    </lineage>
</organism>
<accession>A0A7J7QY57</accession>
<name>A0A7J7QY57_RHIFE</name>
<dbReference type="EMBL" id="JACAGC010000039">
    <property type="protein sequence ID" value="KAF6268848.1"/>
    <property type="molecule type" value="Genomic_DNA"/>
</dbReference>
<feature type="region of interest" description="Disordered" evidence="1">
    <location>
        <begin position="1"/>
        <end position="33"/>
    </location>
</feature>
<reference evidence="2 3" key="1">
    <citation type="journal article" date="2020" name="Nature">
        <title>Six reference-quality genomes reveal evolution of bat adaptations.</title>
        <authorList>
            <person name="Jebb D."/>
            <person name="Huang Z."/>
            <person name="Pippel M."/>
            <person name="Hughes G.M."/>
            <person name="Lavrichenko K."/>
            <person name="Devanna P."/>
            <person name="Winkler S."/>
            <person name="Jermiin L.S."/>
            <person name="Skirmuntt E.C."/>
            <person name="Katzourakis A."/>
            <person name="Burkitt-Gray L."/>
            <person name="Ray D.A."/>
            <person name="Sullivan K.A.M."/>
            <person name="Roscito J.G."/>
            <person name="Kirilenko B.M."/>
            <person name="Davalos L.M."/>
            <person name="Corthals A.P."/>
            <person name="Power M.L."/>
            <person name="Jones G."/>
            <person name="Ransome R.D."/>
            <person name="Dechmann D.K.N."/>
            <person name="Locatelli A.G."/>
            <person name="Puechmaille S.J."/>
            <person name="Fedrigo O."/>
            <person name="Jarvis E.D."/>
            <person name="Hiller M."/>
            <person name="Vernes S.C."/>
            <person name="Myers E.W."/>
            <person name="Teeling E.C."/>
        </authorList>
    </citation>
    <scope>NUCLEOTIDE SEQUENCE [LARGE SCALE GENOMIC DNA]</scope>
    <source>
        <strain evidence="2">MRhiFer1</strain>
        <tissue evidence="2">Lung</tissue>
    </source>
</reference>
<feature type="compositionally biased region" description="Polar residues" evidence="1">
    <location>
        <begin position="14"/>
        <end position="30"/>
    </location>
</feature>